<feature type="region of interest" description="Disordered" evidence="6">
    <location>
        <begin position="353"/>
        <end position="373"/>
    </location>
</feature>
<reference evidence="9" key="1">
    <citation type="journal article" date="2019" name="Science">
        <title>Mutation of a bHLH transcription factor allowed almond domestication.</title>
        <authorList>
            <person name="Sanchez-Perez R."/>
            <person name="Pavan S."/>
            <person name="Mazzeo R."/>
            <person name="Moldovan C."/>
            <person name="Aiese Cigliano R."/>
            <person name="Del Cueto J."/>
            <person name="Ricciardi F."/>
            <person name="Lotti C."/>
            <person name="Ricciardi L."/>
            <person name="Dicenta F."/>
            <person name="Lopez-Marques R.L."/>
            <person name="Lindberg Moller B."/>
        </authorList>
    </citation>
    <scope>NUCLEOTIDE SEQUENCE</scope>
</reference>
<dbReference type="EMBL" id="AP021127">
    <property type="protein sequence ID" value="BBN69166.1"/>
    <property type="molecule type" value="Genomic_DNA"/>
</dbReference>
<proteinExistence type="inferred from homology"/>
<dbReference type="Pfam" id="PF00004">
    <property type="entry name" value="AAA"/>
    <property type="match status" value="4"/>
</dbReference>
<dbReference type="InterPro" id="IPR050747">
    <property type="entry name" value="Mitochondrial_chaperone_BCS1"/>
</dbReference>
<gene>
    <name evidence="9" type="ORF">Prudu_790S000300</name>
</gene>
<feature type="domain" description="AAA+ ATPase" evidence="8">
    <location>
        <begin position="611"/>
        <end position="769"/>
    </location>
</feature>
<keyword evidence="4" id="KW-0460">Magnesium</keyword>
<evidence type="ECO:0000256" key="3">
    <source>
        <dbReference type="ARBA" id="ARBA00022801"/>
    </source>
</evidence>
<dbReference type="SUPFAM" id="SSF52540">
    <property type="entry name" value="P-loop containing nucleoside triphosphate hydrolases"/>
    <property type="match status" value="3"/>
</dbReference>
<organism evidence="9">
    <name type="scientific">Prunus dulcis</name>
    <name type="common">Almond</name>
    <name type="synonym">Amygdalus dulcis</name>
    <dbReference type="NCBI Taxonomy" id="3755"/>
    <lineage>
        <taxon>Eukaryota</taxon>
        <taxon>Viridiplantae</taxon>
        <taxon>Streptophyta</taxon>
        <taxon>Embryophyta</taxon>
        <taxon>Tracheophyta</taxon>
        <taxon>Spermatophyta</taxon>
        <taxon>Magnoliopsida</taxon>
        <taxon>eudicotyledons</taxon>
        <taxon>Gunneridae</taxon>
        <taxon>Pentapetalae</taxon>
        <taxon>rosids</taxon>
        <taxon>fabids</taxon>
        <taxon>Rosales</taxon>
        <taxon>Rosaceae</taxon>
        <taxon>Amygdaloideae</taxon>
        <taxon>Amygdaleae</taxon>
        <taxon>Prunus</taxon>
    </lineage>
</organism>
<comment type="catalytic activity">
    <reaction evidence="5">
        <text>ATP + H2O = ADP + phosphate + H(+)</text>
        <dbReference type="Rhea" id="RHEA:13065"/>
        <dbReference type="ChEBI" id="CHEBI:15377"/>
        <dbReference type="ChEBI" id="CHEBI:15378"/>
        <dbReference type="ChEBI" id="CHEBI:30616"/>
        <dbReference type="ChEBI" id="CHEBI:43474"/>
        <dbReference type="ChEBI" id="CHEBI:456216"/>
    </reaction>
</comment>
<dbReference type="Gene3D" id="6.10.280.40">
    <property type="match status" value="3"/>
</dbReference>
<dbReference type="Pfam" id="PF14363">
    <property type="entry name" value="AAA_assoc"/>
    <property type="match status" value="3"/>
</dbReference>
<dbReference type="InterPro" id="IPR027417">
    <property type="entry name" value="P-loop_NTPase"/>
</dbReference>
<evidence type="ECO:0000259" key="8">
    <source>
        <dbReference type="SMART" id="SM00382"/>
    </source>
</evidence>
<dbReference type="InterPro" id="IPR058017">
    <property type="entry name" value="At3g28540-like_C"/>
</dbReference>
<dbReference type="PANTHER" id="PTHR23070">
    <property type="entry name" value="BCS1 AAA-TYPE ATPASE"/>
    <property type="match status" value="1"/>
</dbReference>
<comment type="cofactor">
    <cofactor evidence="1">
        <name>Mg(2+)</name>
        <dbReference type="ChEBI" id="CHEBI:18420"/>
    </cofactor>
</comment>
<feature type="compositionally biased region" description="Basic and acidic residues" evidence="6">
    <location>
        <begin position="358"/>
        <end position="370"/>
    </location>
</feature>
<keyword evidence="7" id="KW-1133">Transmembrane helix</keyword>
<evidence type="ECO:0000256" key="4">
    <source>
        <dbReference type="ARBA" id="ARBA00022842"/>
    </source>
</evidence>
<dbReference type="InterPro" id="IPR003959">
    <property type="entry name" value="ATPase_AAA_core"/>
</dbReference>
<dbReference type="Pfam" id="PF25568">
    <property type="entry name" value="AAA_lid_At3g28540"/>
    <property type="match status" value="3"/>
</dbReference>
<comment type="similarity">
    <text evidence="2">Belongs to the AAA ATPase family. BCS1 subfamily.</text>
</comment>
<sequence length="1362" mass="157100">MVDYYMPTAASASVWFSAYASFAGFMMLVRSMATELMPQPLRSYMYSVTLLFDEHYGMTYNELYEAIEVYLRTKIGPSVRCLRVSKLPRMKAINEVDDTFDGVKMKWCCVVTKVEKPSNGSTDDKEKEKHRFELTFHKKHKDKVIDYYLPYVLARAKTLKEEQKTLKLYTNLDYWYGDDEEENDSWGSINLDHPCTFDKLAMDPELKRIIIEDLERFVARREFYSKVGKAWKRGYLLYGPPTWHWLLNCIDGLQSSCGDERIIIFITNRKEMLDPALLRPGRMDVHIHMSYCTPSGFRVLAFNCLGIRDGEDHRLFGEIERLIESTEVRSLLHRVMTLKCLLEDLSISSNITRPRGREKKEEEEAKENKQKKSSRFSLLKKPYASFATFMMIFRSMANDFIPDPLRTYISSSLSYLFSPLSGLFSFYLTLAFYEYSDMSRNQVYDAAEVYLEKKIGPATQRLRISKTPRKKSMGVAIDRDEEVIDTFDNIKLKWRLVTETKTGNNNRLRYFELSFRKKHKERVMGSYLPHVLAQATAMKQEEKVLKIYKRHILSWEDVVEDGNTEWGSINMEHPATFETMALEPDLKKTIVEDLERFVSRREFYKKVGKAWKRGYLLYGPAGTGKSGLIAAMANFLKFDVFDLELASIRSDSHLKRVLLSTTNRSILVIEDIDCCKVDVQKRKLDLDSDSDSDSYSDSIRIWKRRRSRNLILRPGLVTLSGLLNFIDGLWSSCGDERIIVFTTNRKEKLDPALLRPGRMDLHIHLSYCTTSGFRILASNYLGIRDDNRPRLCGEVEGLIKSTEGTPAEVAEELMKSDDADVALQGLVNFIIKKKIETERYMNKLKTKKKRRPNLLLCQKPICLKKKKKKKNNTMFSLNDLKDQMPTTPSALLSAYASFTAFMMLVRSMANELIPAPLRSYIYKAINYIFAPFFSVEFTLLIDQYFGMTRNQVYDAAEVYLRTKIGPSTVRLRVGKTPRKKTIGVTIDEDEEVADTFDNVKLRWRFLVETKKLGKSDMTSTKRFFELTFCKKHKDKVLKAYLPFVLAQADAIKAEEKVVKLYTRHYWSRSDEDDDGCSEWSSVNLEHPSTFETMALDTELKRTIIEDLEMFVRRREFYKKVGKAWKRGYLLYGPPGTGKSSLIAAMANYLKFNVYDLELASISSDAVLKRVLLSTTNRSILVIEDIDCCRVDVRNRASDSDSDSDSDNQVTLSGLLNFIDGLWSSCGDERIIVFTTNHKDRLDPALLRPGRMDVHIHLSYCTTSGFRILASNYLGIGDNNRHCRCGEIEGFIESTEVTPAEVAEELMKSEDADVALQGLVNLLKRKKAESEKKKLLIKNKKPRGRKGITKLLRFIFPAMHSDA</sequence>
<dbReference type="GO" id="GO:0006950">
    <property type="term" value="P:response to stress"/>
    <property type="evidence" value="ECO:0007669"/>
    <property type="project" value="UniProtKB-ARBA"/>
</dbReference>
<dbReference type="InterPro" id="IPR025753">
    <property type="entry name" value="AAA_N_dom"/>
</dbReference>
<evidence type="ECO:0000313" key="9">
    <source>
        <dbReference type="EMBL" id="BBN69166.1"/>
    </source>
</evidence>
<evidence type="ECO:0000256" key="6">
    <source>
        <dbReference type="SAM" id="MobiDB-lite"/>
    </source>
</evidence>
<dbReference type="GO" id="GO:0016887">
    <property type="term" value="F:ATP hydrolysis activity"/>
    <property type="evidence" value="ECO:0007669"/>
    <property type="project" value="InterPro"/>
</dbReference>
<dbReference type="SMART" id="SM00382">
    <property type="entry name" value="AAA"/>
    <property type="match status" value="2"/>
</dbReference>
<dbReference type="PROSITE" id="PS00674">
    <property type="entry name" value="AAA"/>
    <property type="match status" value="2"/>
</dbReference>
<keyword evidence="7" id="KW-0472">Membrane</keyword>
<protein>
    <submittedName>
        <fullName evidence="9">P-loop containing nucleoside triphosphate hydrolases superfamily protein</fullName>
    </submittedName>
</protein>
<dbReference type="Gene3D" id="3.40.50.300">
    <property type="entry name" value="P-loop containing nucleotide triphosphate hydrolases"/>
    <property type="match status" value="4"/>
</dbReference>
<keyword evidence="7" id="KW-0812">Transmembrane</keyword>
<dbReference type="InterPro" id="IPR003960">
    <property type="entry name" value="ATPase_AAA_CS"/>
</dbReference>
<dbReference type="GO" id="GO:0005524">
    <property type="term" value="F:ATP binding"/>
    <property type="evidence" value="ECO:0007669"/>
    <property type="project" value="InterPro"/>
</dbReference>
<accession>A0A5H2Y458</accession>
<feature type="domain" description="AAA+ ATPase" evidence="8">
    <location>
        <begin position="1124"/>
        <end position="1261"/>
    </location>
</feature>
<keyword evidence="3 9" id="KW-0378">Hydrolase</keyword>
<evidence type="ECO:0000256" key="7">
    <source>
        <dbReference type="SAM" id="Phobius"/>
    </source>
</evidence>
<evidence type="ECO:0000256" key="1">
    <source>
        <dbReference type="ARBA" id="ARBA00001946"/>
    </source>
</evidence>
<evidence type="ECO:0000256" key="5">
    <source>
        <dbReference type="ARBA" id="ARBA00049360"/>
    </source>
</evidence>
<name>A0A5H2Y458_PRUDU</name>
<dbReference type="InterPro" id="IPR003593">
    <property type="entry name" value="AAA+_ATPase"/>
</dbReference>
<feature type="transmembrane region" description="Helical" evidence="7">
    <location>
        <begin position="12"/>
        <end position="33"/>
    </location>
</feature>
<dbReference type="CDD" id="cd19510">
    <property type="entry name" value="RecA-like_BCS1"/>
    <property type="match status" value="1"/>
</dbReference>
<evidence type="ECO:0000256" key="2">
    <source>
        <dbReference type="ARBA" id="ARBA00007448"/>
    </source>
</evidence>